<feature type="compositionally biased region" description="Acidic residues" evidence="9">
    <location>
        <begin position="835"/>
        <end position="847"/>
    </location>
</feature>
<dbReference type="PANTHER" id="PTHR13003">
    <property type="entry name" value="NUP107-RELATED"/>
    <property type="match status" value="1"/>
</dbReference>
<proteinExistence type="inferred from homology"/>
<keyword evidence="3" id="KW-0653">Protein transport</keyword>
<gene>
    <name evidence="10" type="ORF">GJ744_009793</name>
</gene>
<evidence type="ECO:0000313" key="11">
    <source>
        <dbReference type="Proteomes" id="UP000606974"/>
    </source>
</evidence>
<evidence type="ECO:0000256" key="3">
    <source>
        <dbReference type="ARBA" id="ARBA00022927"/>
    </source>
</evidence>
<keyword evidence="5 8" id="KW-0906">Nuclear pore complex</keyword>
<evidence type="ECO:0000256" key="9">
    <source>
        <dbReference type="SAM" id="MobiDB-lite"/>
    </source>
</evidence>
<dbReference type="PANTHER" id="PTHR13003:SF2">
    <property type="entry name" value="NUCLEAR PORE COMPLEX PROTEIN NUP107"/>
    <property type="match status" value="1"/>
</dbReference>
<dbReference type="OrthoDB" id="3098at2759"/>
<dbReference type="Pfam" id="PF04121">
    <property type="entry name" value="Nup84_Nup100"/>
    <property type="match status" value="1"/>
</dbReference>
<dbReference type="PROSITE" id="PS51808">
    <property type="entry name" value="CHCH"/>
    <property type="match status" value="1"/>
</dbReference>
<dbReference type="AlphaFoldDB" id="A0A8H7E8P1"/>
<dbReference type="Gene3D" id="1.20.190.50">
    <property type="match status" value="1"/>
</dbReference>
<keyword evidence="11" id="KW-1185">Reference proteome</keyword>
<dbReference type="InterPro" id="IPR027179">
    <property type="entry name" value="CMC4"/>
</dbReference>
<feature type="disulfide bond" evidence="7">
    <location>
        <begin position="23"/>
        <end position="34"/>
    </location>
</feature>
<sequence length="1066" mass="120212">MGLEEDLATNPPCHPRACAIQDCLTKNSYQEDKCRAEVDALYECCNKFYQKKGDDAKTLSCPKATLLRLKMEQRKQGLYWQIPNEDDLPSDHAADGDEEGVENDTTARDHPDEGLDDDLFQEHRGLGSPIDFPSINTQQILQPLQQTADRVSRQVEDFARRLDRFHSSRNTNRATLWKDALDLAGAFGSIAKSRRSQTSSDLLQARHSSRTEESLLALAQEGQHEVQRAQHEADLWDLFTVLTGFQDPKLQANYARTQKLCLRGLHRYSDDSEIWEAFLGADKSAEEYVEILNWLHKTASASRPSIEDVTESLRHKADRGDGIWSAGWLFTKESVKSQKRNRSWPKPLDRSNPGLQSSHIRKSDSRPLVAQLDPDAKCREAAALEEADEYHEQAAWVACWEMLRRGASAELVRDWWSERKESWRAISLGGAMHSSLSDQDRQWTRFIGLWRMNDWTASCYKICRSDKVGSKHEAAVYGLLCGDVQAPLQVCAATDDYLFVHLNAFLIERYRDFGTAFSQKESRQSYTPGPSRYNEIRRLVQYCQHNEKTSAEFRDPLNAIQSTIISKDFGSFFLRQGRALAQIAMKNGQTSNLIVSDGVREDNQAAHTTASNPDGLRIIAHQQLILKSLGFLQELYTKHEAVVENNLTAYIEWLQQEGKIALIPLYASMLSAERSARVLGAVIMEVTDMKERDMMVNLMKRYDLDISCVLLMQYQLNAAAFGLIDLDNPKTLKPVSIAEYVGAGKTKKLKVKSGFMGEDMDESDELLIRCLEWYVYGDKQSWAQACRVGSTLHKYFISKGRLAAAHALCMRAPLSTISKAALKVDLKHTSSSGDASEDGDAEMDGFTDEDRAQPISPSKRRNNARRPSALANNEQPAADFAELADQARTWRQLEELVEALDTLEKWNEVAEEVEKTKGDIVHMRTMKKVMQAALNDVLVSMYPLLRPDFLSRPSDEAEAIPLAKIRNHYLPECVLAYNSVLYFAGHAITRSWLVQCMDLAQEVATNDTLTEAFVASSRMKELVSAFALSSQALLHANEQGSKKGKKDEGIEIWQVKPQDVGLAKDS</sequence>
<feature type="region of interest" description="Disordered" evidence="9">
    <location>
        <begin position="829"/>
        <end position="877"/>
    </location>
</feature>
<keyword evidence="4 8" id="KW-0811">Translocation</keyword>
<dbReference type="InterPro" id="IPR007252">
    <property type="entry name" value="Nup84/Nup107"/>
</dbReference>
<dbReference type="SUPFAM" id="SSF47072">
    <property type="entry name" value="Cysteine alpha-hairpin motif"/>
    <property type="match status" value="1"/>
</dbReference>
<dbReference type="Proteomes" id="UP000606974">
    <property type="component" value="Unassembled WGS sequence"/>
</dbReference>
<dbReference type="Gene3D" id="1.10.287.1130">
    <property type="entry name" value="CytochromE C oxidase copper chaperone"/>
    <property type="match status" value="1"/>
</dbReference>
<feature type="region of interest" description="Disordered" evidence="9">
    <location>
        <begin position="83"/>
        <end position="115"/>
    </location>
</feature>
<evidence type="ECO:0000256" key="6">
    <source>
        <dbReference type="ARBA" id="ARBA00023242"/>
    </source>
</evidence>
<keyword evidence="6 8" id="KW-0539">Nucleus</keyword>
<dbReference type="InterPro" id="IPR009069">
    <property type="entry name" value="Cys_alpha_HP_mot_SF"/>
</dbReference>
<dbReference type="GO" id="GO:0031080">
    <property type="term" value="C:nuclear pore outer ring"/>
    <property type="evidence" value="ECO:0007669"/>
    <property type="project" value="TreeGrafter"/>
</dbReference>
<keyword evidence="8" id="KW-0472">Membrane</keyword>
<dbReference type="GO" id="GO:0017056">
    <property type="term" value="F:structural constituent of nuclear pore"/>
    <property type="evidence" value="ECO:0007669"/>
    <property type="project" value="UniProtKB-UniRule"/>
</dbReference>
<evidence type="ECO:0000256" key="7">
    <source>
        <dbReference type="PIRSR" id="PIRSR627179-50"/>
    </source>
</evidence>
<feature type="disulfide bond" evidence="7">
    <location>
        <begin position="45"/>
        <end position="61"/>
    </location>
</feature>
<name>A0A8H7E8P1_9EURO</name>
<evidence type="ECO:0000256" key="8">
    <source>
        <dbReference type="RuleBase" id="RU365072"/>
    </source>
</evidence>
<dbReference type="Pfam" id="PF08991">
    <property type="entry name" value="CMC4"/>
    <property type="match status" value="1"/>
</dbReference>
<evidence type="ECO:0000256" key="1">
    <source>
        <dbReference type="ARBA" id="ARBA00022448"/>
    </source>
</evidence>
<comment type="similarity">
    <text evidence="8">Belongs to the nucleoporin Nup84/Nup107 family.</text>
</comment>
<keyword evidence="2" id="KW-0509">mRNA transport</keyword>
<dbReference type="Gene3D" id="1.10.3450.20">
    <property type="match status" value="1"/>
</dbReference>
<dbReference type="GO" id="GO:0031965">
    <property type="term" value="C:nuclear membrane"/>
    <property type="evidence" value="ECO:0007669"/>
    <property type="project" value="UniProtKB-SubCell"/>
</dbReference>
<feature type="region of interest" description="Disordered" evidence="9">
    <location>
        <begin position="338"/>
        <end position="367"/>
    </location>
</feature>
<evidence type="ECO:0000256" key="2">
    <source>
        <dbReference type="ARBA" id="ARBA00022816"/>
    </source>
</evidence>
<dbReference type="EMBL" id="JAACFV010000006">
    <property type="protein sequence ID" value="KAF7513372.1"/>
    <property type="molecule type" value="Genomic_DNA"/>
</dbReference>
<dbReference type="GO" id="GO:0006606">
    <property type="term" value="P:protein import into nucleus"/>
    <property type="evidence" value="ECO:0007669"/>
    <property type="project" value="TreeGrafter"/>
</dbReference>
<keyword evidence="1 8" id="KW-0813">Transport</keyword>
<evidence type="ECO:0000313" key="10">
    <source>
        <dbReference type="EMBL" id="KAF7513372.1"/>
    </source>
</evidence>
<keyword evidence="7" id="KW-1015">Disulfide bond</keyword>
<organism evidence="10 11">
    <name type="scientific">Endocarpon pusillum</name>
    <dbReference type="NCBI Taxonomy" id="364733"/>
    <lineage>
        <taxon>Eukaryota</taxon>
        <taxon>Fungi</taxon>
        <taxon>Dikarya</taxon>
        <taxon>Ascomycota</taxon>
        <taxon>Pezizomycotina</taxon>
        <taxon>Eurotiomycetes</taxon>
        <taxon>Chaetothyriomycetidae</taxon>
        <taxon>Verrucariales</taxon>
        <taxon>Verrucariaceae</taxon>
        <taxon>Endocarpon</taxon>
    </lineage>
</organism>
<dbReference type="GO" id="GO:0000973">
    <property type="term" value="P:post-transcriptional tethering of RNA polymerase II gene DNA at nuclear periphery"/>
    <property type="evidence" value="ECO:0007669"/>
    <property type="project" value="TreeGrafter"/>
</dbReference>
<feature type="disulfide bond" evidence="7">
    <location>
        <begin position="13"/>
        <end position="44"/>
    </location>
</feature>
<reference evidence="10" key="1">
    <citation type="submission" date="2020-02" db="EMBL/GenBank/DDBJ databases">
        <authorList>
            <person name="Palmer J.M."/>
        </authorList>
    </citation>
    <scope>NUCLEOTIDE SEQUENCE</scope>
    <source>
        <strain evidence="10">EPUS1.4</strain>
        <tissue evidence="10">Thallus</tissue>
    </source>
</reference>
<dbReference type="GO" id="GO:0006406">
    <property type="term" value="P:mRNA export from nucleus"/>
    <property type="evidence" value="ECO:0007669"/>
    <property type="project" value="TreeGrafter"/>
</dbReference>
<comment type="caution">
    <text evidence="10">The sequence shown here is derived from an EMBL/GenBank/DDBJ whole genome shotgun (WGS) entry which is preliminary data.</text>
</comment>
<protein>
    <recommendedName>
        <fullName evidence="8">Nuclear pore complex protein</fullName>
    </recommendedName>
</protein>
<comment type="subunit">
    <text evidence="8">Part of the nuclear pore complex (NPC).</text>
</comment>
<evidence type="ECO:0000256" key="4">
    <source>
        <dbReference type="ARBA" id="ARBA00023010"/>
    </source>
</evidence>
<evidence type="ECO:0000256" key="5">
    <source>
        <dbReference type="ARBA" id="ARBA00023132"/>
    </source>
</evidence>
<comment type="function">
    <text evidence="8">Functions as a component of the nuclear pore complex (NPC).</text>
</comment>
<accession>A0A8H7E8P1</accession>
<comment type="subcellular location">
    <subcellularLocation>
        <location evidence="8">Nucleus</location>
        <location evidence="8">Nuclear pore complex</location>
    </subcellularLocation>
    <subcellularLocation>
        <location evidence="8">Nucleus membrane</location>
    </subcellularLocation>
</comment>